<dbReference type="EMBL" id="WIXP02000003">
    <property type="protein sequence ID" value="KAF6213881.1"/>
    <property type="molecule type" value="Genomic_DNA"/>
</dbReference>
<dbReference type="Proteomes" id="UP000466442">
    <property type="component" value="Unassembled WGS sequence"/>
</dbReference>
<dbReference type="AlphaFoldDB" id="A0A8S9XZY2"/>
<accession>A0A8S9XZY2</accession>
<reference evidence="1" key="1">
    <citation type="journal article" date="2021" name="Mol. Ecol. Resour.">
        <title>Apolygus lucorum genome provides insights into omnivorousness and mesophyll feeding.</title>
        <authorList>
            <person name="Liu Y."/>
            <person name="Liu H."/>
            <person name="Wang H."/>
            <person name="Huang T."/>
            <person name="Liu B."/>
            <person name="Yang B."/>
            <person name="Yin L."/>
            <person name="Li B."/>
            <person name="Zhang Y."/>
            <person name="Zhang S."/>
            <person name="Jiang F."/>
            <person name="Zhang X."/>
            <person name="Ren Y."/>
            <person name="Wang B."/>
            <person name="Wang S."/>
            <person name="Lu Y."/>
            <person name="Wu K."/>
            <person name="Fan W."/>
            <person name="Wang G."/>
        </authorList>
    </citation>
    <scope>NUCLEOTIDE SEQUENCE</scope>
    <source>
        <strain evidence="1">12Hb</strain>
    </source>
</reference>
<evidence type="ECO:0000313" key="1">
    <source>
        <dbReference type="EMBL" id="KAF6213881.1"/>
    </source>
</evidence>
<protein>
    <submittedName>
        <fullName evidence="1">Uncharacterized protein</fullName>
    </submittedName>
</protein>
<organism evidence="1 2">
    <name type="scientific">Apolygus lucorum</name>
    <name type="common">Small green plant bug</name>
    <name type="synonym">Lygocoris lucorum</name>
    <dbReference type="NCBI Taxonomy" id="248454"/>
    <lineage>
        <taxon>Eukaryota</taxon>
        <taxon>Metazoa</taxon>
        <taxon>Ecdysozoa</taxon>
        <taxon>Arthropoda</taxon>
        <taxon>Hexapoda</taxon>
        <taxon>Insecta</taxon>
        <taxon>Pterygota</taxon>
        <taxon>Neoptera</taxon>
        <taxon>Paraneoptera</taxon>
        <taxon>Hemiptera</taxon>
        <taxon>Heteroptera</taxon>
        <taxon>Panheteroptera</taxon>
        <taxon>Cimicomorpha</taxon>
        <taxon>Miridae</taxon>
        <taxon>Mirini</taxon>
        <taxon>Apolygus</taxon>
    </lineage>
</organism>
<comment type="caution">
    <text evidence="1">The sequence shown here is derived from an EMBL/GenBank/DDBJ whole genome shotgun (WGS) entry which is preliminary data.</text>
</comment>
<keyword evidence="2" id="KW-1185">Reference proteome</keyword>
<sequence>MEVFETDELTTKVLNYFERRNYLSAEPQGFREDEADIARLVERATVLPYSASAESVVLDLPTAEKQFTK</sequence>
<proteinExistence type="predicted"/>
<gene>
    <name evidence="1" type="ORF">GE061_011606</name>
</gene>
<name>A0A8S9XZY2_APOLU</name>
<evidence type="ECO:0000313" key="2">
    <source>
        <dbReference type="Proteomes" id="UP000466442"/>
    </source>
</evidence>